<dbReference type="SUPFAM" id="SSF46894">
    <property type="entry name" value="C-terminal effector domain of the bipartite response regulators"/>
    <property type="match status" value="1"/>
</dbReference>
<keyword evidence="1 4" id="KW-0238">DNA-binding</keyword>
<dbReference type="InterPro" id="IPR000792">
    <property type="entry name" value="Tscrpt_reg_LuxR_C"/>
</dbReference>
<dbReference type="EMBL" id="JAMWJU010000001">
    <property type="protein sequence ID" value="MEB7542721.1"/>
    <property type="molecule type" value="Genomic_DNA"/>
</dbReference>
<evidence type="ECO:0000259" key="2">
    <source>
        <dbReference type="PROSITE" id="PS50043"/>
    </source>
</evidence>
<feature type="domain" description="HTH luxR-type" evidence="2">
    <location>
        <begin position="151"/>
        <end position="216"/>
    </location>
</feature>
<sequence length="224" mass="25547">MNQTCTPRRTVALMDSHPLTLFGLSTLIKSINNDYEILLQELSLRKMQEALMYQPVDLLVTDLQSFEEDVQAGLETLLRMNAMFPDMTIVVYTSCHDSNVLRNLLNYYNISVIARVESLQDTESFFRQAFDKKHVLSPKICSDLARVTEAHPCVTSRLTRSEMDVLKHLFHGMDLQQIAQMKQLSIKTISAHKCNAMRKLDIRTDSELFLQLSSVFNQGGGVDD</sequence>
<accession>A0A3R9NVE2</accession>
<dbReference type="InterPro" id="IPR039420">
    <property type="entry name" value="WalR-like"/>
</dbReference>
<evidence type="ECO:0000313" key="5">
    <source>
        <dbReference type="Proteomes" id="UP000276389"/>
    </source>
</evidence>
<protein>
    <submittedName>
        <fullName evidence="4">DNA-binding response regulator</fullName>
    </submittedName>
    <submittedName>
        <fullName evidence="3">LuxR C-terminal-related transcriptional regulator</fullName>
    </submittedName>
</protein>
<gene>
    <name evidence="4" type="ORF">EJE24_11505</name>
    <name evidence="3" type="ORF">NGC28_09695</name>
</gene>
<evidence type="ECO:0000256" key="1">
    <source>
        <dbReference type="ARBA" id="ARBA00023125"/>
    </source>
</evidence>
<dbReference type="Gene3D" id="3.40.50.2300">
    <property type="match status" value="1"/>
</dbReference>
<dbReference type="PANTHER" id="PTHR43214:SF17">
    <property type="entry name" value="TRANSCRIPTIONAL REGULATORY PROTEIN RCSB"/>
    <property type="match status" value="1"/>
</dbReference>
<dbReference type="GO" id="GO:0003677">
    <property type="term" value="F:DNA binding"/>
    <property type="evidence" value="ECO:0007669"/>
    <property type="project" value="UniProtKB-KW"/>
</dbReference>
<dbReference type="SMART" id="SM00421">
    <property type="entry name" value="HTH_LUXR"/>
    <property type="match status" value="1"/>
</dbReference>
<dbReference type="InterPro" id="IPR011006">
    <property type="entry name" value="CheY-like_superfamily"/>
</dbReference>
<dbReference type="RefSeq" id="WP_125914524.1">
    <property type="nucleotide sequence ID" value="NZ_CP043342.1"/>
</dbReference>
<dbReference type="InterPro" id="IPR016032">
    <property type="entry name" value="Sig_transdc_resp-reg_C-effctor"/>
</dbReference>
<dbReference type="GO" id="GO:0006355">
    <property type="term" value="P:regulation of DNA-templated transcription"/>
    <property type="evidence" value="ECO:0007669"/>
    <property type="project" value="InterPro"/>
</dbReference>
<dbReference type="EMBL" id="RWHU01000004">
    <property type="protein sequence ID" value="RSK67193.1"/>
    <property type="molecule type" value="Genomic_DNA"/>
</dbReference>
<organism evidence="4 5">
    <name type="scientific">Enterobacter huaxiensis</name>
    <dbReference type="NCBI Taxonomy" id="2494702"/>
    <lineage>
        <taxon>Bacteria</taxon>
        <taxon>Pseudomonadati</taxon>
        <taxon>Pseudomonadota</taxon>
        <taxon>Gammaproteobacteria</taxon>
        <taxon>Enterobacterales</taxon>
        <taxon>Enterobacteriaceae</taxon>
        <taxon>Enterobacter</taxon>
    </lineage>
</organism>
<dbReference type="SUPFAM" id="SSF52172">
    <property type="entry name" value="CheY-like"/>
    <property type="match status" value="1"/>
</dbReference>
<dbReference type="CDD" id="cd06170">
    <property type="entry name" value="LuxR_C_like"/>
    <property type="match status" value="1"/>
</dbReference>
<proteinExistence type="predicted"/>
<evidence type="ECO:0000313" key="3">
    <source>
        <dbReference type="EMBL" id="MEB7542721.1"/>
    </source>
</evidence>
<dbReference type="PROSITE" id="PS50043">
    <property type="entry name" value="HTH_LUXR_2"/>
    <property type="match status" value="1"/>
</dbReference>
<reference evidence="3 6" key="2">
    <citation type="submission" date="2022-06" db="EMBL/GenBank/DDBJ databases">
        <title>Whole Genome analysis of Bacterial isolates collected during year 2020 from Guwahati, Assam, India.</title>
        <authorList>
            <person name="Mendem S.K."/>
            <person name="Rakshit O."/>
            <person name="Murugesan D."/>
            <person name="Saikia K."/>
            <person name="Shome R."/>
            <person name="Raisen C."/>
            <person name="Holmes M.A."/>
            <person name="Shome B.R."/>
        </authorList>
    </citation>
    <scope>NUCLEOTIDE SEQUENCE [LARGE SCALE GENOMIC DNA]</scope>
    <source>
        <strain evidence="3 6">Sil NS 53</strain>
    </source>
</reference>
<dbReference type="Pfam" id="PF00196">
    <property type="entry name" value="GerE"/>
    <property type="match status" value="1"/>
</dbReference>
<dbReference type="Proteomes" id="UP001310558">
    <property type="component" value="Unassembled WGS sequence"/>
</dbReference>
<dbReference type="OrthoDB" id="6624554at2"/>
<dbReference type="PRINTS" id="PR00038">
    <property type="entry name" value="HTHLUXR"/>
</dbReference>
<keyword evidence="6" id="KW-1185">Reference proteome</keyword>
<dbReference type="PANTHER" id="PTHR43214">
    <property type="entry name" value="TWO-COMPONENT RESPONSE REGULATOR"/>
    <property type="match status" value="1"/>
</dbReference>
<dbReference type="AlphaFoldDB" id="A0A3R9NVE2"/>
<evidence type="ECO:0000313" key="6">
    <source>
        <dbReference type="Proteomes" id="UP001310558"/>
    </source>
</evidence>
<dbReference type="Proteomes" id="UP000276389">
    <property type="component" value="Unassembled WGS sequence"/>
</dbReference>
<comment type="caution">
    <text evidence="4">The sequence shown here is derived from an EMBL/GenBank/DDBJ whole genome shotgun (WGS) entry which is preliminary data.</text>
</comment>
<reference evidence="4 5" key="1">
    <citation type="submission" date="2018-12" db="EMBL/GenBank/DDBJ databases">
        <title>The Genome Submission of two Enterobacter spp. strains.</title>
        <authorList>
            <person name="Wu W."/>
            <person name="Wei L."/>
            <person name="Feng Y."/>
            <person name="Zong Z."/>
        </authorList>
    </citation>
    <scope>NUCLEOTIDE SEQUENCE [LARGE SCALE GENOMIC DNA]</scope>
    <source>
        <strain evidence="4 5">WCHEHu045002</strain>
    </source>
</reference>
<evidence type="ECO:0000313" key="4">
    <source>
        <dbReference type="EMBL" id="RSK67193.1"/>
    </source>
</evidence>
<name>A0A3R9NVE2_9ENTR</name>